<sequence>MLAKRVGYHRHLLALCAIALTAFFFIILANSVQASDSVNGSLNQTLMTKEDAAQMMIATVAVDINDSSFRMHQYPALIDAGSKVRQAVTDESKASEYLACERQSWLFFIDLSPGAHFAHPAIIALLDAVSG</sequence>
<accession>A0A7K4AEZ2</accession>
<dbReference type="EMBL" id="JAAYUN010000005">
    <property type="protein sequence ID" value="NLJ21561.1"/>
    <property type="molecule type" value="Genomic_DNA"/>
</dbReference>
<organism evidence="1 2">
    <name type="scientific">Methanothrix soehngenii</name>
    <name type="common">Methanosaeta concilii</name>
    <dbReference type="NCBI Taxonomy" id="2223"/>
    <lineage>
        <taxon>Archaea</taxon>
        <taxon>Methanobacteriati</taxon>
        <taxon>Methanobacteriota</taxon>
        <taxon>Stenosarchaea group</taxon>
        <taxon>Methanomicrobia</taxon>
        <taxon>Methanotrichales</taxon>
        <taxon>Methanotrichaceae</taxon>
        <taxon>Methanothrix</taxon>
    </lineage>
</organism>
<evidence type="ECO:0000313" key="1">
    <source>
        <dbReference type="EMBL" id="NLJ21561.1"/>
    </source>
</evidence>
<name>A0A7K4AEZ2_METSH</name>
<reference evidence="1 2" key="1">
    <citation type="journal article" date="2020" name="Biotechnol. Biofuels">
        <title>New insights from the biogas microbiome by comprehensive genome-resolved metagenomics of nearly 1600 species originating from multiple anaerobic digesters.</title>
        <authorList>
            <person name="Campanaro S."/>
            <person name="Treu L."/>
            <person name="Rodriguez-R L.M."/>
            <person name="Kovalovszki A."/>
            <person name="Ziels R.M."/>
            <person name="Maus I."/>
            <person name="Zhu X."/>
            <person name="Kougias P.G."/>
            <person name="Basile A."/>
            <person name="Luo G."/>
            <person name="Schluter A."/>
            <person name="Konstantinidis K.T."/>
            <person name="Angelidaki I."/>
        </authorList>
    </citation>
    <scope>NUCLEOTIDE SEQUENCE [LARGE SCALE GENOMIC DNA]</scope>
    <source>
        <strain evidence="1">AS27yjCOA_157</strain>
    </source>
</reference>
<feature type="non-terminal residue" evidence="1">
    <location>
        <position position="131"/>
    </location>
</feature>
<dbReference type="Proteomes" id="UP000544742">
    <property type="component" value="Unassembled WGS sequence"/>
</dbReference>
<dbReference type="AlphaFoldDB" id="A0A7K4AEZ2"/>
<comment type="caution">
    <text evidence="1">The sequence shown here is derived from an EMBL/GenBank/DDBJ whole genome shotgun (WGS) entry which is preliminary data.</text>
</comment>
<protein>
    <submittedName>
        <fullName evidence="1">Uncharacterized protein</fullName>
    </submittedName>
</protein>
<gene>
    <name evidence="1" type="ORF">GX426_00415</name>
</gene>
<evidence type="ECO:0000313" key="2">
    <source>
        <dbReference type="Proteomes" id="UP000544742"/>
    </source>
</evidence>
<proteinExistence type="predicted"/>